<feature type="domain" description="PLD phosphodiesterase" evidence="1">
    <location>
        <begin position="428"/>
        <end position="451"/>
    </location>
</feature>
<dbReference type="Pfam" id="PF13091">
    <property type="entry name" value="PLDc_2"/>
    <property type="match status" value="2"/>
</dbReference>
<dbReference type="InterPro" id="IPR001736">
    <property type="entry name" value="PLipase_D/transphosphatidylase"/>
</dbReference>
<dbReference type="eggNOG" id="COG1502">
    <property type="taxonomic scope" value="Bacteria"/>
</dbReference>
<name>A0A1G7L8V4_9FLAO</name>
<protein>
    <submittedName>
        <fullName evidence="2">Phosphatidylserine/phosphatidylglycerophosphate/cardiolipin synthase</fullName>
    </submittedName>
</protein>
<organism evidence="2 3">
    <name type="scientific">Cellulophaga baltica</name>
    <dbReference type="NCBI Taxonomy" id="76594"/>
    <lineage>
        <taxon>Bacteria</taxon>
        <taxon>Pseudomonadati</taxon>
        <taxon>Bacteroidota</taxon>
        <taxon>Flavobacteriia</taxon>
        <taxon>Flavobacteriales</taxon>
        <taxon>Flavobacteriaceae</taxon>
        <taxon>Cellulophaga</taxon>
    </lineage>
</organism>
<evidence type="ECO:0000259" key="1">
    <source>
        <dbReference type="PROSITE" id="PS50035"/>
    </source>
</evidence>
<dbReference type="CDD" id="cd09113">
    <property type="entry name" value="PLDc_ymdC_like_2"/>
    <property type="match status" value="1"/>
</dbReference>
<feature type="domain" description="PLD phosphodiesterase" evidence="1">
    <location>
        <begin position="174"/>
        <end position="201"/>
    </location>
</feature>
<dbReference type="PANTHER" id="PTHR21248:SF12">
    <property type="entry name" value="CARDIOLIPIN SYNTHASE C"/>
    <property type="match status" value="1"/>
</dbReference>
<dbReference type="PANTHER" id="PTHR21248">
    <property type="entry name" value="CARDIOLIPIN SYNTHASE"/>
    <property type="match status" value="1"/>
</dbReference>
<proteinExistence type="predicted"/>
<accession>A0A1G7L8V4</accession>
<gene>
    <name evidence="2" type="ORF">SAMN04487992_11648</name>
</gene>
<dbReference type="GO" id="GO:0030572">
    <property type="term" value="F:phosphatidyltransferase activity"/>
    <property type="evidence" value="ECO:0007669"/>
    <property type="project" value="UniProtKB-ARBA"/>
</dbReference>
<dbReference type="EMBL" id="FNBD01000016">
    <property type="protein sequence ID" value="SDF45982.1"/>
    <property type="molecule type" value="Genomic_DNA"/>
</dbReference>
<evidence type="ECO:0000313" key="3">
    <source>
        <dbReference type="Proteomes" id="UP000182114"/>
    </source>
</evidence>
<dbReference type="CDD" id="cd09111">
    <property type="entry name" value="PLDc_ymdC_like_1"/>
    <property type="match status" value="1"/>
</dbReference>
<sequence length="516" mass="58369">MISAMNLILNYKYAFVLFLLILASCNEEQKITPPTDFCANIHKNDSITLSKELASVKELMATKTGVYVLEDGSGSMVARAWLSEYAEKTIDIQYFIFSTDIVGLIACDYLIRAADRGVKVRIIVDDIMVNADIQDILTFASHKNIEVKIYNPGVNLGKNIFKKIQKFTTDFRTANQRMHNKTFIVDGKVVITGGRNIADEYFDYDHEYNFRDRDILLLGKIAKTVNTSFDQFWNSTLTKEVSEVIEELPENITSEERFDKLHEYACNPYNFWPQVRKRIAALPTTFKKINASGDLVWLDDVQFISDAPGKNDGESGLGGGGISTSALINLVKNAKSSIDIQTPYLITTKLAQNLFKDAVDRGVKIRILTNSLASTDNVEAFSSYQTDRKKLLQTGVRIFEFRPDAAERKKIMTGELQEKLDYTPIFGLHAKSMVVDHKTTVIGTFNLDPRSANLNTECVVIVTSEKISKGVLSGMEEEFKPENSWETTLDFNPDSEVNKYKRLKTWTRKLIPKEIL</sequence>
<dbReference type="Proteomes" id="UP000182114">
    <property type="component" value="Unassembled WGS sequence"/>
</dbReference>
<dbReference type="SUPFAM" id="SSF56024">
    <property type="entry name" value="Phospholipase D/nuclease"/>
    <property type="match status" value="2"/>
</dbReference>
<evidence type="ECO:0000313" key="2">
    <source>
        <dbReference type="EMBL" id="SDF45982.1"/>
    </source>
</evidence>
<dbReference type="PROSITE" id="PS50035">
    <property type="entry name" value="PLD"/>
    <property type="match status" value="2"/>
</dbReference>
<dbReference type="InterPro" id="IPR025202">
    <property type="entry name" value="PLD-like_dom"/>
</dbReference>
<keyword evidence="3" id="KW-1185">Reference proteome</keyword>
<reference evidence="3" key="1">
    <citation type="submission" date="2016-10" db="EMBL/GenBank/DDBJ databases">
        <authorList>
            <person name="Varghese N."/>
            <person name="Submissions S."/>
        </authorList>
    </citation>
    <scope>NUCLEOTIDE SEQUENCE [LARGE SCALE GENOMIC DNA]</scope>
    <source>
        <strain evidence="3">DSM 24729</strain>
    </source>
</reference>
<dbReference type="GO" id="GO:0032049">
    <property type="term" value="P:cardiolipin biosynthetic process"/>
    <property type="evidence" value="ECO:0007669"/>
    <property type="project" value="UniProtKB-ARBA"/>
</dbReference>
<dbReference type="AlphaFoldDB" id="A0A1G7L8V4"/>
<dbReference type="SMART" id="SM00155">
    <property type="entry name" value="PLDc"/>
    <property type="match status" value="2"/>
</dbReference>
<dbReference type="Gene3D" id="3.30.870.10">
    <property type="entry name" value="Endonuclease Chain A"/>
    <property type="match status" value="2"/>
</dbReference>